<organism evidence="2 3">
    <name type="scientific">Psychromonas marina</name>
    <dbReference type="NCBI Taxonomy" id="88364"/>
    <lineage>
        <taxon>Bacteria</taxon>
        <taxon>Pseudomonadati</taxon>
        <taxon>Pseudomonadota</taxon>
        <taxon>Gammaproteobacteria</taxon>
        <taxon>Alteromonadales</taxon>
        <taxon>Psychromonadaceae</taxon>
        <taxon>Psychromonas</taxon>
    </lineage>
</organism>
<dbReference type="RefSeq" id="WP_284204501.1">
    <property type="nucleotide sequence ID" value="NZ_BSPQ01000013.1"/>
</dbReference>
<evidence type="ECO:0000313" key="2">
    <source>
        <dbReference type="EMBL" id="GLS91386.1"/>
    </source>
</evidence>
<dbReference type="Pfam" id="PF11557">
    <property type="entry name" value="Omp_AT"/>
    <property type="match status" value="1"/>
</dbReference>
<keyword evidence="3" id="KW-1185">Reference proteome</keyword>
<evidence type="ECO:0000259" key="1">
    <source>
        <dbReference type="Pfam" id="PF11557"/>
    </source>
</evidence>
<comment type="caution">
    <text evidence="2">The sequence shown here is derived from an EMBL/GenBank/DDBJ whole genome shotgun (WGS) entry which is preliminary data.</text>
</comment>
<evidence type="ECO:0000313" key="3">
    <source>
        <dbReference type="Proteomes" id="UP001157353"/>
    </source>
</evidence>
<dbReference type="EMBL" id="BSPQ01000013">
    <property type="protein sequence ID" value="GLS91386.1"/>
    <property type="molecule type" value="Genomic_DNA"/>
</dbReference>
<proteinExistence type="predicted"/>
<feature type="domain" description="Solitary outer membrane autotransporter-like beta-barrel" evidence="1">
    <location>
        <begin position="25"/>
        <end position="324"/>
    </location>
</feature>
<accession>A0ABQ6E1Z8</accession>
<sequence>MSIAAHVSLFFIFIALPSFILASPASKMFEQTFATAVVLSDNDAISFGIANFNPDALLNPNDNNLSDGDSVRLRNELNIYNLPYTFVLDKQNQQWSDKVMLRLTYIKQENNNDFLGDKSERPDNNIDKIYALYSAYSRYLPLGNRLKLRLRLGAYIMHYKNKHTYKSDFTNNLKPLVDGVFFNTTANAAIIEPNAKLTYTQETDWGKWQLASDLNYFVGKVYSGSASSVGAIPDGWRINNGVKLHFDLNSSALHAESIYLNFKRIDMHGDMTTPLQTNHYYEMGIGILLDIHKLTNLADNIGIGLNINKGTSLSGGSIVIYFNEF</sequence>
<dbReference type="Proteomes" id="UP001157353">
    <property type="component" value="Unassembled WGS sequence"/>
</dbReference>
<dbReference type="InterPro" id="IPR021621">
    <property type="entry name" value="Omp_AT"/>
</dbReference>
<name>A0ABQ6E1Z8_9GAMM</name>
<gene>
    <name evidence="2" type="ORF">GCM10007916_24550</name>
</gene>
<protein>
    <recommendedName>
        <fullName evidence="1">Solitary outer membrane autotransporter-like beta-barrel domain-containing protein</fullName>
    </recommendedName>
</protein>
<reference evidence="3" key="1">
    <citation type="journal article" date="2019" name="Int. J. Syst. Evol. Microbiol.">
        <title>The Global Catalogue of Microorganisms (GCM) 10K type strain sequencing project: providing services to taxonomists for standard genome sequencing and annotation.</title>
        <authorList>
            <consortium name="The Broad Institute Genomics Platform"/>
            <consortium name="The Broad Institute Genome Sequencing Center for Infectious Disease"/>
            <person name="Wu L."/>
            <person name="Ma J."/>
        </authorList>
    </citation>
    <scope>NUCLEOTIDE SEQUENCE [LARGE SCALE GENOMIC DNA]</scope>
    <source>
        <strain evidence="3">NBRC 103166</strain>
    </source>
</reference>